<evidence type="ECO:0000313" key="1">
    <source>
        <dbReference type="EMBL" id="WAR08821.1"/>
    </source>
</evidence>
<proteinExistence type="predicted"/>
<organism evidence="1 2">
    <name type="scientific">Mya arenaria</name>
    <name type="common">Soft-shell clam</name>
    <dbReference type="NCBI Taxonomy" id="6604"/>
    <lineage>
        <taxon>Eukaryota</taxon>
        <taxon>Metazoa</taxon>
        <taxon>Spiralia</taxon>
        <taxon>Lophotrochozoa</taxon>
        <taxon>Mollusca</taxon>
        <taxon>Bivalvia</taxon>
        <taxon>Autobranchia</taxon>
        <taxon>Heteroconchia</taxon>
        <taxon>Euheterodonta</taxon>
        <taxon>Imparidentia</taxon>
        <taxon>Neoheterodontei</taxon>
        <taxon>Myida</taxon>
        <taxon>Myoidea</taxon>
        <taxon>Myidae</taxon>
        <taxon>Mya</taxon>
    </lineage>
</organism>
<reference evidence="1" key="1">
    <citation type="submission" date="2022-11" db="EMBL/GenBank/DDBJ databases">
        <title>Centuries of genome instability and evolution in soft-shell clam transmissible cancer (bioRxiv).</title>
        <authorList>
            <person name="Hart S.F.M."/>
            <person name="Yonemitsu M.A."/>
            <person name="Giersch R.M."/>
            <person name="Beal B.F."/>
            <person name="Arriagada G."/>
            <person name="Davis B.W."/>
            <person name="Ostrander E.A."/>
            <person name="Goff S.P."/>
            <person name="Metzger M.J."/>
        </authorList>
    </citation>
    <scope>NUCLEOTIDE SEQUENCE</scope>
    <source>
        <strain evidence="1">MELC-2E11</strain>
        <tissue evidence="1">Siphon/mantle</tissue>
    </source>
</reference>
<name>A0ABY7EJ57_MYAAR</name>
<sequence length="73" mass="7962">MMKLKTNKEVNCTREAPYVFVDKSHLDVSVETIDIGFSCSLAVKPDSSIMSSSIDLSHPSNCKSFTFGSDPST</sequence>
<accession>A0ABY7EJ57</accession>
<dbReference type="Proteomes" id="UP001164746">
    <property type="component" value="Chromosome 6"/>
</dbReference>
<dbReference type="EMBL" id="CP111017">
    <property type="protein sequence ID" value="WAR08821.1"/>
    <property type="molecule type" value="Genomic_DNA"/>
</dbReference>
<keyword evidence="2" id="KW-1185">Reference proteome</keyword>
<evidence type="ECO:0000313" key="2">
    <source>
        <dbReference type="Proteomes" id="UP001164746"/>
    </source>
</evidence>
<gene>
    <name evidence="1" type="ORF">MAR_018779</name>
</gene>
<protein>
    <submittedName>
        <fullName evidence="1">Uncharacterized protein</fullName>
    </submittedName>
</protein>